<dbReference type="PROSITE" id="PS50280">
    <property type="entry name" value="SET"/>
    <property type="match status" value="1"/>
</dbReference>
<dbReference type="OrthoDB" id="265717at2759"/>
<dbReference type="SUPFAM" id="SSF82199">
    <property type="entry name" value="SET domain"/>
    <property type="match status" value="1"/>
</dbReference>
<evidence type="ECO:0000256" key="1">
    <source>
        <dbReference type="SAM" id="SignalP"/>
    </source>
</evidence>
<keyword evidence="4" id="KW-1185">Reference proteome</keyword>
<dbReference type="InterPro" id="IPR001214">
    <property type="entry name" value="SET_dom"/>
</dbReference>
<name>A0A2V1DCY5_9PLEO</name>
<feature type="signal peptide" evidence="1">
    <location>
        <begin position="1"/>
        <end position="22"/>
    </location>
</feature>
<feature type="chain" id="PRO_5015879181" evidence="1">
    <location>
        <begin position="23"/>
        <end position="438"/>
    </location>
</feature>
<accession>A0A2V1DCY5</accession>
<dbReference type="InterPro" id="IPR011990">
    <property type="entry name" value="TPR-like_helical_dom_sf"/>
</dbReference>
<keyword evidence="1" id="KW-0732">Signal</keyword>
<dbReference type="Gene3D" id="2.170.270.10">
    <property type="entry name" value="SET domain"/>
    <property type="match status" value="1"/>
</dbReference>
<evidence type="ECO:0000313" key="3">
    <source>
        <dbReference type="EMBL" id="PVH95960.1"/>
    </source>
</evidence>
<dbReference type="PANTHER" id="PTHR47332">
    <property type="entry name" value="SET DOMAIN-CONTAINING PROTEIN 5"/>
    <property type="match status" value="1"/>
</dbReference>
<dbReference type="InterPro" id="IPR046341">
    <property type="entry name" value="SET_dom_sf"/>
</dbReference>
<dbReference type="PANTHER" id="PTHR47332:SF6">
    <property type="entry name" value="SET DOMAIN-CONTAINING PROTEIN"/>
    <property type="match status" value="1"/>
</dbReference>
<proteinExistence type="predicted"/>
<reference evidence="3 4" key="1">
    <citation type="journal article" date="2018" name="Sci. Rep.">
        <title>Comparative genomics provides insights into the lifestyle and reveals functional heterogeneity of dark septate endophytic fungi.</title>
        <authorList>
            <person name="Knapp D.G."/>
            <person name="Nemeth J.B."/>
            <person name="Barry K."/>
            <person name="Hainaut M."/>
            <person name="Henrissat B."/>
            <person name="Johnson J."/>
            <person name="Kuo A."/>
            <person name="Lim J.H.P."/>
            <person name="Lipzen A."/>
            <person name="Nolan M."/>
            <person name="Ohm R.A."/>
            <person name="Tamas L."/>
            <person name="Grigoriev I.V."/>
            <person name="Spatafora J.W."/>
            <person name="Nagy L.G."/>
            <person name="Kovacs G.M."/>
        </authorList>
    </citation>
    <scope>NUCLEOTIDE SEQUENCE [LARGE SCALE GENOMIC DNA]</scope>
    <source>
        <strain evidence="3 4">DSE2036</strain>
    </source>
</reference>
<evidence type="ECO:0000259" key="2">
    <source>
        <dbReference type="PROSITE" id="PS50280"/>
    </source>
</evidence>
<dbReference type="EMBL" id="KZ805479">
    <property type="protein sequence ID" value="PVH95960.1"/>
    <property type="molecule type" value="Genomic_DNA"/>
</dbReference>
<sequence length="438" mass="49150">MRVRVTLSLGFASLCFVQSVLSSQLALRQQCWHENTFLSVNFLSSADKNAQLVEYLGTYISPSSSLPSPSLLRVQPQPEADSEYFPWTHPPICTDILQSINDKLCVYTNSSFANNRGISIFTTPKLSTSFANLPAFQDPTAHADININSDMWITAELPGRGIGMTASRPLTFKDRITAYTPLFLAFMESELSTMEREKFWSTAIQRLPMEMHNMYLNLAKVYRIESVKYQDVVKANAFQVEVDGANHLALFPETSRFNHDCAPSAQYVIDPEFLTHTVHATRPIEKGEEITIAYTSPLTPTPERQSLLKSGFHFTCTCARCTNASKTDATFASMQTMQAALNDWSSTSKGSPQLAEQLLQMYRDEGLEGFMDVPYGFAALAWNAVGRADKALEYAALAKEAVLLKDWKGASGSLNIWEELLEDCRTHWSWNLRPARWV</sequence>
<protein>
    <submittedName>
        <fullName evidence="3">SET domain-containing protein</fullName>
    </submittedName>
</protein>
<feature type="domain" description="SET" evidence="2">
    <location>
        <begin position="143"/>
        <end position="295"/>
    </location>
</feature>
<dbReference type="AlphaFoldDB" id="A0A2V1DCY5"/>
<evidence type="ECO:0000313" key="4">
    <source>
        <dbReference type="Proteomes" id="UP000244855"/>
    </source>
</evidence>
<organism evidence="3 4">
    <name type="scientific">Periconia macrospinosa</name>
    <dbReference type="NCBI Taxonomy" id="97972"/>
    <lineage>
        <taxon>Eukaryota</taxon>
        <taxon>Fungi</taxon>
        <taxon>Dikarya</taxon>
        <taxon>Ascomycota</taxon>
        <taxon>Pezizomycotina</taxon>
        <taxon>Dothideomycetes</taxon>
        <taxon>Pleosporomycetidae</taxon>
        <taxon>Pleosporales</taxon>
        <taxon>Massarineae</taxon>
        <taxon>Periconiaceae</taxon>
        <taxon>Periconia</taxon>
    </lineage>
</organism>
<dbReference type="Pfam" id="PF00856">
    <property type="entry name" value="SET"/>
    <property type="match status" value="1"/>
</dbReference>
<dbReference type="Proteomes" id="UP000244855">
    <property type="component" value="Unassembled WGS sequence"/>
</dbReference>
<gene>
    <name evidence="3" type="ORF">DM02DRAFT_632435</name>
</gene>
<dbReference type="STRING" id="97972.A0A2V1DCY5"/>
<dbReference type="InterPro" id="IPR053185">
    <property type="entry name" value="SET_domain_protein"/>
</dbReference>
<dbReference type="Gene3D" id="1.25.40.10">
    <property type="entry name" value="Tetratricopeptide repeat domain"/>
    <property type="match status" value="1"/>
</dbReference>
<dbReference type="CDD" id="cd20071">
    <property type="entry name" value="SET_SMYD"/>
    <property type="match status" value="1"/>
</dbReference>